<sequence>MATPSLCPVVVTISHTALRFEYTKAHVNEATLDILSHVTDQLLQDNEVGMDAEEKDTIYHPNSKPDYLRLRYYLDIYKIFLTPITIYSSLGRISNYSSSFYAGLA</sequence>
<accession>A0A098E2C6</accession>
<protein>
    <submittedName>
        <fullName evidence="1">Chromosome 3, complete genome</fullName>
    </submittedName>
</protein>
<reference evidence="1 3" key="3">
    <citation type="journal article" date="2015" name="BMC Genomics">
        <title>The completed genome sequence of the pathogenic ascomycete fungus Fusarium graminearum.</title>
        <authorList>
            <person name="King R."/>
            <person name="Urban M."/>
            <person name="Hammond-Kosack M.C."/>
            <person name="Hassani-Pak K."/>
            <person name="Hammond-Kosack K.E."/>
        </authorList>
    </citation>
    <scope>NUCLEOTIDE SEQUENCE [LARGE SCALE GENOMIC DNA]</scope>
    <source>
        <strain evidence="3">ATCC MYA-4620 / CBS 123657 / FGSC 9075 / NRRL 31084 / PH-1</strain>
        <strain evidence="1">PH-1</strain>
    </source>
</reference>
<organism evidence="1 3">
    <name type="scientific">Gibberella zeae (strain ATCC MYA-4620 / CBS 123657 / FGSC 9075 / NRRL 31084 / PH-1)</name>
    <name type="common">Wheat head blight fungus</name>
    <name type="synonym">Fusarium graminearum</name>
    <dbReference type="NCBI Taxonomy" id="229533"/>
    <lineage>
        <taxon>Eukaryota</taxon>
        <taxon>Fungi</taxon>
        <taxon>Dikarya</taxon>
        <taxon>Ascomycota</taxon>
        <taxon>Pezizomycotina</taxon>
        <taxon>Sordariomycetes</taxon>
        <taxon>Hypocreomycetidae</taxon>
        <taxon>Hypocreales</taxon>
        <taxon>Nectriaceae</taxon>
        <taxon>Fusarium</taxon>
    </lineage>
</organism>
<dbReference type="EnsemblFungi" id="CEF88251">
    <property type="protein sequence ID" value="CEF88251"/>
    <property type="gene ID" value="FGRRES_14009"/>
</dbReference>
<evidence type="ECO:0000313" key="2">
    <source>
        <dbReference type="EnsemblFungi" id="CEF88251"/>
    </source>
</evidence>
<gene>
    <name evidence="1" type="ORF">FGRAMPH1_01T21565</name>
</gene>
<dbReference type="Proteomes" id="UP000070720">
    <property type="component" value="Chromosome 3"/>
</dbReference>
<dbReference type="EMBL" id="HG970334">
    <property type="protein sequence ID" value="CEF88251.1"/>
    <property type="molecule type" value="Genomic_DNA"/>
</dbReference>
<dbReference type="AlphaFoldDB" id="A0A098E2C6"/>
<evidence type="ECO:0000313" key="1">
    <source>
        <dbReference type="EMBL" id="CEF88251.1"/>
    </source>
</evidence>
<keyword evidence="3" id="KW-1185">Reference proteome</keyword>
<reference evidence="2 3" key="2">
    <citation type="journal article" date="2010" name="Nature">
        <title>Comparative genomics reveals mobile pathogenicity chromosomes in Fusarium.</title>
        <authorList>
            <person name="Ma L.J."/>
            <person name="van der Does H.C."/>
            <person name="Borkovich K.A."/>
            <person name="Coleman J.J."/>
            <person name="Daboussi M.J."/>
            <person name="Di Pietro A."/>
            <person name="Dufresne M."/>
            <person name="Freitag M."/>
            <person name="Grabherr M."/>
            <person name="Henrissat B."/>
            <person name="Houterman P.M."/>
            <person name="Kang S."/>
            <person name="Shim W.B."/>
            <person name="Woloshuk C."/>
            <person name="Xie X."/>
            <person name="Xu J.R."/>
            <person name="Antoniw J."/>
            <person name="Baker S.E."/>
            <person name="Bluhm B.H."/>
            <person name="Breakspear A."/>
            <person name="Brown D.W."/>
            <person name="Butchko R.A."/>
            <person name="Chapman S."/>
            <person name="Coulson R."/>
            <person name="Coutinho P.M."/>
            <person name="Danchin E.G."/>
            <person name="Diener A."/>
            <person name="Gale L.R."/>
            <person name="Gardiner D.M."/>
            <person name="Goff S."/>
            <person name="Hammond-Kosack K.E."/>
            <person name="Hilburn K."/>
            <person name="Hua-Van A."/>
            <person name="Jonkers W."/>
            <person name="Kazan K."/>
            <person name="Kodira C.D."/>
            <person name="Koehrsen M."/>
            <person name="Kumar L."/>
            <person name="Lee Y.H."/>
            <person name="Li L."/>
            <person name="Manners J.M."/>
            <person name="Miranda-Saavedra D."/>
            <person name="Mukherjee M."/>
            <person name="Park G."/>
            <person name="Park J."/>
            <person name="Park S.Y."/>
            <person name="Proctor R.H."/>
            <person name="Regev A."/>
            <person name="Ruiz-Roldan M.C."/>
            <person name="Sain D."/>
            <person name="Sakthikumar S."/>
            <person name="Sykes S."/>
            <person name="Schwartz D.C."/>
            <person name="Turgeon B.G."/>
            <person name="Wapinski I."/>
            <person name="Yoder O."/>
            <person name="Young S."/>
            <person name="Zeng Q."/>
            <person name="Zhou S."/>
            <person name="Galagan J."/>
            <person name="Cuomo C.A."/>
            <person name="Kistler H.C."/>
            <person name="Rep M."/>
        </authorList>
    </citation>
    <scope>GENOME REANNOTATION</scope>
    <source>
        <strain evidence="3">ATCC MYA-4620 / CBS 123657 / FGSC 9075 / NRRL 31084 / PH-1</strain>
        <strain evidence="2">PH-1 / ATCC MYA-4620 / FGSC 9075 / NRRL 31084</strain>
    </source>
</reference>
<reference evidence="2" key="4">
    <citation type="submission" date="2017-01" db="UniProtKB">
        <authorList>
            <consortium name="EnsemblFungi"/>
        </authorList>
    </citation>
    <scope>IDENTIFICATION</scope>
    <source>
        <strain evidence="2">PH-1 / ATCC MYA-4620 / FGSC 9075 / NRRL 31084</strain>
    </source>
</reference>
<reference evidence="2 3" key="1">
    <citation type="journal article" date="2007" name="Science">
        <title>The Fusarium graminearum genome reveals a link between localized polymorphism and pathogen specialization.</title>
        <authorList>
            <person name="Cuomo C.A."/>
            <person name="Gueldener U."/>
            <person name="Xu J.-R."/>
            <person name="Trail F."/>
            <person name="Turgeon B.G."/>
            <person name="Di Pietro A."/>
            <person name="Walton J.D."/>
            <person name="Ma L.-J."/>
            <person name="Baker S.E."/>
            <person name="Rep M."/>
            <person name="Adam G."/>
            <person name="Antoniw J."/>
            <person name="Baldwin T."/>
            <person name="Calvo S.E."/>
            <person name="Chang Y.-L."/>
            <person name="DeCaprio D."/>
            <person name="Gale L.R."/>
            <person name="Gnerre S."/>
            <person name="Goswami R.S."/>
            <person name="Hammond-Kosack K."/>
            <person name="Harris L.J."/>
            <person name="Hilburn K."/>
            <person name="Kennell J.C."/>
            <person name="Kroken S."/>
            <person name="Magnuson J.K."/>
            <person name="Mannhaupt G."/>
            <person name="Mauceli E.W."/>
            <person name="Mewes H.-W."/>
            <person name="Mitterbauer R."/>
            <person name="Muehlbauer G."/>
            <person name="Muensterkoetter M."/>
            <person name="Nelson D."/>
            <person name="O'Donnell K."/>
            <person name="Ouellet T."/>
            <person name="Qi W."/>
            <person name="Quesneville H."/>
            <person name="Roncero M.I.G."/>
            <person name="Seong K.-Y."/>
            <person name="Tetko I.V."/>
            <person name="Urban M."/>
            <person name="Waalwijk C."/>
            <person name="Ward T.J."/>
            <person name="Yao J."/>
            <person name="Birren B.W."/>
            <person name="Kistler H.C."/>
        </authorList>
    </citation>
    <scope>NUCLEOTIDE SEQUENCE [LARGE SCALE GENOMIC DNA]</scope>
    <source>
        <strain evidence="3">ATCC MYA-4620 / CBS 123657 / FGSC 9075 / NRRL 31084 / PH-1</strain>
        <strain evidence="2">PH-1 / ATCC MYA-4620 / FGSC 9075 / NRRL 31084</strain>
    </source>
</reference>
<proteinExistence type="predicted"/>
<name>A0A098E2C6_GIBZE</name>
<accession>A0A0E0SP88</accession>
<dbReference type="InParanoid" id="A0A098E2C6"/>
<evidence type="ECO:0000313" key="3">
    <source>
        <dbReference type="Proteomes" id="UP000070720"/>
    </source>
</evidence>